<feature type="domain" description="HTH araC/xylS-type" evidence="5">
    <location>
        <begin position="407"/>
        <end position="505"/>
    </location>
</feature>
<evidence type="ECO:0000256" key="3">
    <source>
        <dbReference type="ARBA" id="ARBA00023163"/>
    </source>
</evidence>
<dbReference type="InterPro" id="IPR001789">
    <property type="entry name" value="Sig_transdc_resp-reg_receiver"/>
</dbReference>
<dbReference type="Gene3D" id="1.10.10.60">
    <property type="entry name" value="Homeodomain-like"/>
    <property type="match status" value="2"/>
</dbReference>
<dbReference type="GO" id="GO:0000160">
    <property type="term" value="P:phosphorelay signal transduction system"/>
    <property type="evidence" value="ECO:0007669"/>
    <property type="project" value="InterPro"/>
</dbReference>
<dbReference type="Pfam" id="PF12833">
    <property type="entry name" value="HTH_18"/>
    <property type="match status" value="1"/>
</dbReference>
<dbReference type="KEGG" id="bcoh:BC6307_20230"/>
<dbReference type="Gene3D" id="3.40.50.2300">
    <property type="match status" value="1"/>
</dbReference>
<dbReference type="InterPro" id="IPR009057">
    <property type="entry name" value="Homeodomain-like_sf"/>
</dbReference>
<sequence>MFNAMIVDDEPVIRFGLKASINWEEEGLKLIGDFPNGEKALEAMENQQVDLLITDIKMPIMDGLTLMREALKRNPNVKVVLVSSYNDFEYVREGLKHGAVDYVLKPTLEPEEFLQLIQKCVELMKKEQVIEEKLHLVDETVAIKNRYKLEQQLKRILIKHNKLEFSYEGFNSLQSPIMVIYLKMFNLNRVMDQKGKLYISFMLDELQEQFYLQYEECICIHINETDLVVVIRNDKDEPQKLKGWLQAQTDIPFTIGYDIASNFKELPESFHRSEEACSRRFFHAEEDVFPYLPLEYGQVKRLKGEQLKQFLLPYDKQKVTEFLTEHFQKRALEEVDPTEMKDEACDIITHLFVDKIDVTLLLEKCSILKKTETMQELHNALLQQLEECETIVANKGDKLYGDNELIDSALEYIHRNYTDELTLQKIADHIHISRNYFSILFKRFLNQNFIDYVIDLRIKKAKELLEHSSLKVYEVAEQSGFGDVKYFSKLFKKTTGLSPGDYRTEQQK</sequence>
<evidence type="ECO:0008006" key="9">
    <source>
        <dbReference type="Google" id="ProtNLM"/>
    </source>
</evidence>
<dbReference type="GO" id="GO:0003700">
    <property type="term" value="F:DNA-binding transcription factor activity"/>
    <property type="evidence" value="ECO:0007669"/>
    <property type="project" value="InterPro"/>
</dbReference>
<dbReference type="AlphaFoldDB" id="A0A223KVC9"/>
<keyword evidence="8" id="KW-1185">Reference proteome</keyword>
<dbReference type="SUPFAM" id="SSF52172">
    <property type="entry name" value="CheY-like"/>
    <property type="match status" value="1"/>
</dbReference>
<dbReference type="SUPFAM" id="SSF46689">
    <property type="entry name" value="Homeodomain-like"/>
    <property type="match status" value="2"/>
</dbReference>
<feature type="domain" description="Response regulatory" evidence="6">
    <location>
        <begin position="3"/>
        <end position="120"/>
    </location>
</feature>
<dbReference type="PROSITE" id="PS01124">
    <property type="entry name" value="HTH_ARAC_FAMILY_2"/>
    <property type="match status" value="1"/>
</dbReference>
<evidence type="ECO:0000259" key="6">
    <source>
        <dbReference type="PROSITE" id="PS50110"/>
    </source>
</evidence>
<accession>A0A223KVC9</accession>
<dbReference type="CDD" id="cd17536">
    <property type="entry name" value="REC_YesN-like"/>
    <property type="match status" value="1"/>
</dbReference>
<dbReference type="InterPro" id="IPR018060">
    <property type="entry name" value="HTH_AraC"/>
</dbReference>
<evidence type="ECO:0000313" key="7">
    <source>
        <dbReference type="EMBL" id="AST93425.1"/>
    </source>
</evidence>
<evidence type="ECO:0000256" key="1">
    <source>
        <dbReference type="ARBA" id="ARBA00023015"/>
    </source>
</evidence>
<proteinExistence type="predicted"/>
<organism evidence="7 8">
    <name type="scientific">Sutcliffiella cohnii</name>
    <dbReference type="NCBI Taxonomy" id="33932"/>
    <lineage>
        <taxon>Bacteria</taxon>
        <taxon>Bacillati</taxon>
        <taxon>Bacillota</taxon>
        <taxon>Bacilli</taxon>
        <taxon>Bacillales</taxon>
        <taxon>Bacillaceae</taxon>
        <taxon>Sutcliffiella</taxon>
    </lineage>
</organism>
<dbReference type="GO" id="GO:0043565">
    <property type="term" value="F:sequence-specific DNA binding"/>
    <property type="evidence" value="ECO:0007669"/>
    <property type="project" value="InterPro"/>
</dbReference>
<evidence type="ECO:0000256" key="4">
    <source>
        <dbReference type="PROSITE-ProRule" id="PRU00169"/>
    </source>
</evidence>
<dbReference type="PROSITE" id="PS50110">
    <property type="entry name" value="RESPONSE_REGULATORY"/>
    <property type="match status" value="1"/>
</dbReference>
<name>A0A223KVC9_9BACI</name>
<feature type="modified residue" description="4-aspartylphosphate" evidence="4">
    <location>
        <position position="55"/>
    </location>
</feature>
<dbReference type="InterPro" id="IPR011006">
    <property type="entry name" value="CheY-like_superfamily"/>
</dbReference>
<keyword evidence="2" id="KW-0238">DNA-binding</keyword>
<dbReference type="RefSeq" id="WP_066415486.1">
    <property type="nucleotide sequence ID" value="NZ_CP018866.1"/>
</dbReference>
<dbReference type="PANTHER" id="PTHR43280">
    <property type="entry name" value="ARAC-FAMILY TRANSCRIPTIONAL REGULATOR"/>
    <property type="match status" value="1"/>
</dbReference>
<dbReference type="SMART" id="SM00342">
    <property type="entry name" value="HTH_ARAC"/>
    <property type="match status" value="1"/>
</dbReference>
<keyword evidence="4" id="KW-0597">Phosphoprotein</keyword>
<evidence type="ECO:0000256" key="2">
    <source>
        <dbReference type="ARBA" id="ARBA00023125"/>
    </source>
</evidence>
<dbReference type="InterPro" id="IPR018062">
    <property type="entry name" value="HTH_AraC-typ_CS"/>
</dbReference>
<gene>
    <name evidence="7" type="ORF">BC6307_20230</name>
</gene>
<dbReference type="PROSITE" id="PS00041">
    <property type="entry name" value="HTH_ARAC_FAMILY_1"/>
    <property type="match status" value="1"/>
</dbReference>
<evidence type="ECO:0000259" key="5">
    <source>
        <dbReference type="PROSITE" id="PS01124"/>
    </source>
</evidence>
<evidence type="ECO:0000313" key="8">
    <source>
        <dbReference type="Proteomes" id="UP000215224"/>
    </source>
</evidence>
<dbReference type="SMART" id="SM00448">
    <property type="entry name" value="REC"/>
    <property type="match status" value="1"/>
</dbReference>
<dbReference type="InterPro" id="IPR020449">
    <property type="entry name" value="Tscrpt_reg_AraC-type_HTH"/>
</dbReference>
<dbReference type="PANTHER" id="PTHR43280:SF28">
    <property type="entry name" value="HTH-TYPE TRANSCRIPTIONAL ACTIVATOR RHAS"/>
    <property type="match status" value="1"/>
</dbReference>
<dbReference type="Pfam" id="PF00072">
    <property type="entry name" value="Response_reg"/>
    <property type="match status" value="1"/>
</dbReference>
<dbReference type="PRINTS" id="PR00032">
    <property type="entry name" value="HTHARAC"/>
</dbReference>
<keyword evidence="1" id="KW-0805">Transcription regulation</keyword>
<protein>
    <recommendedName>
        <fullName evidence="9">DNA-binding response regulator</fullName>
    </recommendedName>
</protein>
<reference evidence="7 8" key="1">
    <citation type="submission" date="2016-12" db="EMBL/GenBank/DDBJ databases">
        <title>The whole genome sequencing and assembly of Bacillus cohnii DSM 6307T strain.</title>
        <authorList>
            <person name="Lee Y.-J."/>
            <person name="Yi H."/>
            <person name="Bahn Y.-S."/>
            <person name="Kim J.F."/>
            <person name="Lee D.-W."/>
        </authorList>
    </citation>
    <scope>NUCLEOTIDE SEQUENCE [LARGE SCALE GENOMIC DNA]</scope>
    <source>
        <strain evidence="7 8">DSM 6307</strain>
    </source>
</reference>
<keyword evidence="3" id="KW-0804">Transcription</keyword>
<dbReference type="Proteomes" id="UP000215224">
    <property type="component" value="Chromosome"/>
</dbReference>
<dbReference type="STRING" id="1314751.GCA_001591425_02027"/>
<dbReference type="EMBL" id="CP018866">
    <property type="protein sequence ID" value="AST93425.1"/>
    <property type="molecule type" value="Genomic_DNA"/>
</dbReference>